<dbReference type="GO" id="GO:0016787">
    <property type="term" value="F:hydrolase activity"/>
    <property type="evidence" value="ECO:0007669"/>
    <property type="project" value="UniProtKB-KW"/>
</dbReference>
<dbReference type="AlphaFoldDB" id="A0A9D2SVH2"/>
<dbReference type="SFLD" id="SFLDG01129">
    <property type="entry name" value="C1.5:_HAD__Beta-PGM__Phosphata"/>
    <property type="match status" value="1"/>
</dbReference>
<dbReference type="PANTHER" id="PTHR43316:SF3">
    <property type="entry name" value="HALOACID DEHALOGENASE, TYPE II (AFU_ORTHOLOGUE AFUA_2G07750)-RELATED"/>
    <property type="match status" value="1"/>
</dbReference>
<comment type="caution">
    <text evidence="2">The sequence shown here is derived from an EMBL/GenBank/DDBJ whole genome shotgun (WGS) entry which is preliminary data.</text>
</comment>
<evidence type="ECO:0000313" key="3">
    <source>
        <dbReference type="Proteomes" id="UP000823896"/>
    </source>
</evidence>
<dbReference type="Proteomes" id="UP000823896">
    <property type="component" value="Unassembled WGS sequence"/>
</dbReference>
<reference evidence="2" key="2">
    <citation type="submission" date="2021-04" db="EMBL/GenBank/DDBJ databases">
        <authorList>
            <person name="Gilroy R."/>
        </authorList>
    </citation>
    <scope>NUCLEOTIDE SEQUENCE</scope>
    <source>
        <strain evidence="2">CHK187-11901</strain>
    </source>
</reference>
<evidence type="ECO:0000256" key="1">
    <source>
        <dbReference type="ARBA" id="ARBA00022801"/>
    </source>
</evidence>
<dbReference type="NCBIfam" id="TIGR01509">
    <property type="entry name" value="HAD-SF-IA-v3"/>
    <property type="match status" value="1"/>
</dbReference>
<dbReference type="InterPro" id="IPR023214">
    <property type="entry name" value="HAD_sf"/>
</dbReference>
<gene>
    <name evidence="2" type="ORF">H9702_00650</name>
</gene>
<dbReference type="SUPFAM" id="SSF56784">
    <property type="entry name" value="HAD-like"/>
    <property type="match status" value="1"/>
</dbReference>
<sequence>MSKNIDTVLFDLDGTLLPMDNDAFTKGYFKLLAAAMMPYGYEPKKLVDAIWAGTAAMVKNDGTQSNEEAFWARVYAIYGDKIIQDKALFERFYAEDFQQARALCGYTPAAAQCVHAAKELGMQVVLATNPIFPAIATESRIRWAGLSPDDFCLYTTYENTGYCKPNPEYYLDLIRRLDLEPQRCLMVGNDVSEDMEAAAQAGMQVYLLTDCLINRHDRDISACPQGGFDELRELLQA</sequence>
<name>A0A9D2SVH2_9FIRM</name>
<dbReference type="Pfam" id="PF00702">
    <property type="entry name" value="Hydrolase"/>
    <property type="match status" value="1"/>
</dbReference>
<accession>A0A9D2SVH2</accession>
<protein>
    <submittedName>
        <fullName evidence="2">HAD family hydrolase</fullName>
    </submittedName>
</protein>
<reference evidence="2" key="1">
    <citation type="journal article" date="2021" name="PeerJ">
        <title>Extensive microbial diversity within the chicken gut microbiome revealed by metagenomics and culture.</title>
        <authorList>
            <person name="Gilroy R."/>
            <person name="Ravi A."/>
            <person name="Getino M."/>
            <person name="Pursley I."/>
            <person name="Horton D.L."/>
            <person name="Alikhan N.F."/>
            <person name="Baker D."/>
            <person name="Gharbi K."/>
            <person name="Hall N."/>
            <person name="Watson M."/>
            <person name="Adriaenssens E.M."/>
            <person name="Foster-Nyarko E."/>
            <person name="Jarju S."/>
            <person name="Secka A."/>
            <person name="Antonio M."/>
            <person name="Oren A."/>
            <person name="Chaudhuri R.R."/>
            <person name="La Ragione R."/>
            <person name="Hildebrand F."/>
            <person name="Pallen M.J."/>
        </authorList>
    </citation>
    <scope>NUCLEOTIDE SEQUENCE</scope>
    <source>
        <strain evidence="2">CHK187-11901</strain>
    </source>
</reference>
<dbReference type="InterPro" id="IPR051540">
    <property type="entry name" value="S-2-haloacid_dehalogenase"/>
</dbReference>
<evidence type="ECO:0000313" key="2">
    <source>
        <dbReference type="EMBL" id="HJC35626.1"/>
    </source>
</evidence>
<organism evidence="2 3">
    <name type="scientific">Candidatus Merdibacter merdavium</name>
    <dbReference type="NCBI Taxonomy" id="2838692"/>
    <lineage>
        <taxon>Bacteria</taxon>
        <taxon>Bacillati</taxon>
        <taxon>Bacillota</taxon>
        <taxon>Erysipelotrichia</taxon>
        <taxon>Erysipelotrichales</taxon>
        <taxon>Erysipelotrichaceae</taxon>
        <taxon>Merdibacter</taxon>
    </lineage>
</organism>
<dbReference type="InterPro" id="IPR006439">
    <property type="entry name" value="HAD-SF_hydro_IA"/>
</dbReference>
<dbReference type="SFLD" id="SFLDS00003">
    <property type="entry name" value="Haloacid_Dehalogenase"/>
    <property type="match status" value="1"/>
</dbReference>
<dbReference type="EMBL" id="DWWM01000005">
    <property type="protein sequence ID" value="HJC35626.1"/>
    <property type="molecule type" value="Genomic_DNA"/>
</dbReference>
<dbReference type="Gene3D" id="3.40.50.1000">
    <property type="entry name" value="HAD superfamily/HAD-like"/>
    <property type="match status" value="1"/>
</dbReference>
<dbReference type="InterPro" id="IPR036412">
    <property type="entry name" value="HAD-like_sf"/>
</dbReference>
<proteinExistence type="predicted"/>
<dbReference type="PANTHER" id="PTHR43316">
    <property type="entry name" value="HYDROLASE, HALOACID DELAHOGENASE-RELATED"/>
    <property type="match status" value="1"/>
</dbReference>
<keyword evidence="1 2" id="KW-0378">Hydrolase</keyword>